<accession>A0ABP4YTJ9</accession>
<comment type="caution">
    <text evidence="7">The sequence shown here is derived from an EMBL/GenBank/DDBJ whole genome shotgun (WGS) entry which is preliminary data.</text>
</comment>
<evidence type="ECO:0008006" key="9">
    <source>
        <dbReference type="Google" id="ProtNLM"/>
    </source>
</evidence>
<dbReference type="PIRSF" id="PIRSF035875">
    <property type="entry name" value="RNase_BN"/>
    <property type="match status" value="1"/>
</dbReference>
<feature type="transmembrane region" description="Helical" evidence="6">
    <location>
        <begin position="241"/>
        <end position="262"/>
    </location>
</feature>
<keyword evidence="4 6" id="KW-1133">Transmembrane helix</keyword>
<sequence>MRDLIDLGKQVRDAVKRHQLPLVAAGVAFYALLAIFPAALALVAVYGLVTDPDQIDEQLAPITGQLPPGAEDLLSAQLSAIAAASSGGLTLGVVVSLLATLWAAAGGVRALITGLSIVNGQVEVRGFVKRAATSVVLTLGALVTALIVLGLVAAFPVVLRQLGLDAVAEVGAELSRWVLLVVVIGIGLAVLYHWGPVGERPPWRWVTWGTVTALVLWILGSVGFSLYVANFGRYNQMYGSLAGVIILMLWLYLSAFAVLLGAEIDAVRARRGGTGVGSTPTDVASSGGG</sequence>
<evidence type="ECO:0000256" key="1">
    <source>
        <dbReference type="ARBA" id="ARBA00004651"/>
    </source>
</evidence>
<evidence type="ECO:0000256" key="2">
    <source>
        <dbReference type="ARBA" id="ARBA00022475"/>
    </source>
</evidence>
<keyword evidence="5 6" id="KW-0472">Membrane</keyword>
<dbReference type="EMBL" id="BAAALT010000221">
    <property type="protein sequence ID" value="GAA1825479.1"/>
    <property type="molecule type" value="Genomic_DNA"/>
</dbReference>
<evidence type="ECO:0000313" key="8">
    <source>
        <dbReference type="Proteomes" id="UP001500218"/>
    </source>
</evidence>
<dbReference type="InterPro" id="IPR017039">
    <property type="entry name" value="Virul_fac_BrkB"/>
</dbReference>
<name>A0ABP4YTJ9_9ACTN</name>
<feature type="transmembrane region" description="Helical" evidence="6">
    <location>
        <begin position="89"/>
        <end position="112"/>
    </location>
</feature>
<dbReference type="PANTHER" id="PTHR30213">
    <property type="entry name" value="INNER MEMBRANE PROTEIN YHJD"/>
    <property type="match status" value="1"/>
</dbReference>
<organism evidence="7 8">
    <name type="scientific">Luedemannella flava</name>
    <dbReference type="NCBI Taxonomy" id="349316"/>
    <lineage>
        <taxon>Bacteria</taxon>
        <taxon>Bacillati</taxon>
        <taxon>Actinomycetota</taxon>
        <taxon>Actinomycetes</taxon>
        <taxon>Micromonosporales</taxon>
        <taxon>Micromonosporaceae</taxon>
        <taxon>Luedemannella</taxon>
    </lineage>
</organism>
<keyword evidence="8" id="KW-1185">Reference proteome</keyword>
<evidence type="ECO:0000256" key="3">
    <source>
        <dbReference type="ARBA" id="ARBA00022692"/>
    </source>
</evidence>
<evidence type="ECO:0000313" key="7">
    <source>
        <dbReference type="EMBL" id="GAA1825479.1"/>
    </source>
</evidence>
<dbReference type="Pfam" id="PF03631">
    <property type="entry name" value="Virul_fac_BrkB"/>
    <property type="match status" value="1"/>
</dbReference>
<feature type="transmembrane region" description="Helical" evidence="6">
    <location>
        <begin position="20"/>
        <end position="49"/>
    </location>
</feature>
<feature type="transmembrane region" description="Helical" evidence="6">
    <location>
        <begin position="177"/>
        <end position="194"/>
    </location>
</feature>
<dbReference type="NCBIfam" id="TIGR00765">
    <property type="entry name" value="yihY_not_rbn"/>
    <property type="match status" value="1"/>
</dbReference>
<evidence type="ECO:0000256" key="4">
    <source>
        <dbReference type="ARBA" id="ARBA00022989"/>
    </source>
</evidence>
<proteinExistence type="predicted"/>
<gene>
    <name evidence="7" type="ORF">GCM10009682_51690</name>
</gene>
<dbReference type="PANTHER" id="PTHR30213:SF0">
    <property type="entry name" value="UPF0761 MEMBRANE PROTEIN YIHY"/>
    <property type="match status" value="1"/>
</dbReference>
<reference evidence="8" key="1">
    <citation type="journal article" date="2019" name="Int. J. Syst. Evol. Microbiol.">
        <title>The Global Catalogue of Microorganisms (GCM) 10K type strain sequencing project: providing services to taxonomists for standard genome sequencing and annotation.</title>
        <authorList>
            <consortium name="The Broad Institute Genomics Platform"/>
            <consortium name="The Broad Institute Genome Sequencing Center for Infectious Disease"/>
            <person name="Wu L."/>
            <person name="Ma J."/>
        </authorList>
    </citation>
    <scope>NUCLEOTIDE SEQUENCE [LARGE SCALE GENOMIC DNA]</scope>
    <source>
        <strain evidence="8">JCM 13250</strain>
    </source>
</reference>
<dbReference type="RefSeq" id="WP_344137743.1">
    <property type="nucleotide sequence ID" value="NZ_BAAALT010000221.1"/>
</dbReference>
<evidence type="ECO:0000256" key="5">
    <source>
        <dbReference type="ARBA" id="ARBA00023136"/>
    </source>
</evidence>
<keyword evidence="3 6" id="KW-0812">Transmembrane</keyword>
<evidence type="ECO:0000256" key="6">
    <source>
        <dbReference type="SAM" id="Phobius"/>
    </source>
</evidence>
<keyword evidence="2" id="KW-1003">Cell membrane</keyword>
<comment type="subcellular location">
    <subcellularLocation>
        <location evidence="1">Cell membrane</location>
        <topology evidence="1">Multi-pass membrane protein</topology>
    </subcellularLocation>
</comment>
<dbReference type="Proteomes" id="UP001500218">
    <property type="component" value="Unassembled WGS sequence"/>
</dbReference>
<feature type="transmembrane region" description="Helical" evidence="6">
    <location>
        <begin position="133"/>
        <end position="157"/>
    </location>
</feature>
<feature type="transmembrane region" description="Helical" evidence="6">
    <location>
        <begin position="206"/>
        <end position="229"/>
    </location>
</feature>
<protein>
    <recommendedName>
        <fullName evidence="9">YihY/virulence factor BrkB family protein</fullName>
    </recommendedName>
</protein>